<dbReference type="EMBL" id="DS028099">
    <property type="protein sequence ID" value="KMP09552.1"/>
    <property type="molecule type" value="Genomic_DNA"/>
</dbReference>
<accession>A0A0J7BH15</accession>
<evidence type="ECO:0000313" key="1">
    <source>
        <dbReference type="EMBL" id="KMP09552.1"/>
    </source>
</evidence>
<dbReference type="AlphaFoldDB" id="A0A0J7BH15"/>
<sequence length="76" mass="8804">MGALFILVPTLRSYGLASSHMEYNALFEGLEFCGNPQWVWHGNARRPSMDYHEAPWRQRQTYLTLQEPKGKANTSF</sequence>
<evidence type="ECO:0000313" key="2">
    <source>
        <dbReference type="Proteomes" id="UP000054565"/>
    </source>
</evidence>
<reference evidence="2" key="1">
    <citation type="journal article" date="2010" name="Genome Res.">
        <title>Population genomic sequencing of Coccidioides fungi reveals recent hybridization and transposon control.</title>
        <authorList>
            <person name="Neafsey D.E."/>
            <person name="Barker B.M."/>
            <person name="Sharpton T.J."/>
            <person name="Stajich J.E."/>
            <person name="Park D.J."/>
            <person name="Whiston E."/>
            <person name="Hung C.-Y."/>
            <person name="McMahan C."/>
            <person name="White J."/>
            <person name="Sykes S."/>
            <person name="Heiman D."/>
            <person name="Young S."/>
            <person name="Zeng Q."/>
            <person name="Abouelleil A."/>
            <person name="Aftuck L."/>
            <person name="Bessette D."/>
            <person name="Brown A."/>
            <person name="FitzGerald M."/>
            <person name="Lui A."/>
            <person name="Macdonald J.P."/>
            <person name="Priest M."/>
            <person name="Orbach M.J."/>
            <person name="Galgiani J.N."/>
            <person name="Kirkland T.N."/>
            <person name="Cole G.T."/>
            <person name="Birren B.W."/>
            <person name="Henn M.R."/>
            <person name="Taylor J.W."/>
            <person name="Rounsley S.D."/>
        </authorList>
    </citation>
    <scope>NUCLEOTIDE SEQUENCE [LARGE SCALE GENOMIC DNA]</scope>
    <source>
        <strain evidence="2">RMSCC 2394</strain>
    </source>
</reference>
<proteinExistence type="predicted"/>
<protein>
    <submittedName>
        <fullName evidence="1">Uncharacterized protein</fullName>
    </submittedName>
</protein>
<name>A0A0J7BH15_COCIT</name>
<dbReference type="Proteomes" id="UP000054565">
    <property type="component" value="Unassembled WGS sequence"/>
</dbReference>
<gene>
    <name evidence="1" type="ORF">CIRG_09722</name>
</gene>
<organism evidence="1 2">
    <name type="scientific">Coccidioides immitis RMSCC 2394</name>
    <dbReference type="NCBI Taxonomy" id="404692"/>
    <lineage>
        <taxon>Eukaryota</taxon>
        <taxon>Fungi</taxon>
        <taxon>Dikarya</taxon>
        <taxon>Ascomycota</taxon>
        <taxon>Pezizomycotina</taxon>
        <taxon>Eurotiomycetes</taxon>
        <taxon>Eurotiomycetidae</taxon>
        <taxon>Onygenales</taxon>
        <taxon>Onygenaceae</taxon>
        <taxon>Coccidioides</taxon>
    </lineage>
</organism>